<dbReference type="EMBL" id="JAERRG010000045">
    <property type="protein sequence ID" value="MBL1120191.1"/>
    <property type="molecule type" value="Genomic_DNA"/>
</dbReference>
<comment type="caution">
    <text evidence="2">The sequence shown here is derived from an EMBL/GenBank/DDBJ whole genome shotgun (WGS) entry which is preliminary data.</text>
</comment>
<accession>A0ABS1Q8D5</accession>
<protein>
    <submittedName>
        <fullName evidence="2">Uncharacterized protein</fullName>
    </submittedName>
</protein>
<evidence type="ECO:0000313" key="3">
    <source>
        <dbReference type="Proteomes" id="UP000621510"/>
    </source>
</evidence>
<feature type="compositionally biased region" description="Basic and acidic residues" evidence="1">
    <location>
        <begin position="67"/>
        <end position="78"/>
    </location>
</feature>
<evidence type="ECO:0000256" key="1">
    <source>
        <dbReference type="SAM" id="MobiDB-lite"/>
    </source>
</evidence>
<keyword evidence="3" id="KW-1185">Reference proteome</keyword>
<name>A0ABS1Q8D5_9ACTN</name>
<feature type="region of interest" description="Disordered" evidence="1">
    <location>
        <begin position="29"/>
        <end position="78"/>
    </location>
</feature>
<feature type="region of interest" description="Disordered" evidence="1">
    <location>
        <begin position="137"/>
        <end position="237"/>
    </location>
</feature>
<gene>
    <name evidence="2" type="ORF">JK364_49060</name>
</gene>
<feature type="compositionally biased region" description="Low complexity" evidence="1">
    <location>
        <begin position="137"/>
        <end position="149"/>
    </location>
</feature>
<dbReference type="RefSeq" id="WP_201857962.1">
    <property type="nucleotide sequence ID" value="NZ_JAERRG010000045.1"/>
</dbReference>
<sequence>MFGANGYDGGLKGAVLSDPYIRELGDVAHALDSSEERTKLPGAPEPDDDRRTPPVVAAEKHRGHRLPRSEDDSAREEDPRGDLLLLVAFDLLVLHPTAESPQRRQLGRQSVPEALPQLTVRRAHVVRLPLPAPAAAGRRTTWARAPPTTSGSAHFVDAARPVPVRQMTDGDAQDQRDLTGHAGSEPPPDLPGEAGPGKPVARHSHDQRASPRPSADQPMGSATMSWNRSKDSFTVLC</sequence>
<reference evidence="2 3" key="1">
    <citation type="submission" date="2021-01" db="EMBL/GenBank/DDBJ databases">
        <title>WGS of actinomycetes isolated from Thailand.</title>
        <authorList>
            <person name="Thawai C."/>
        </authorList>
    </citation>
    <scope>NUCLEOTIDE SEQUENCE [LARGE SCALE GENOMIC DNA]</scope>
    <source>
        <strain evidence="2 3">CA3R110</strain>
    </source>
</reference>
<dbReference type="Proteomes" id="UP000621510">
    <property type="component" value="Unassembled WGS sequence"/>
</dbReference>
<evidence type="ECO:0000313" key="2">
    <source>
        <dbReference type="EMBL" id="MBL1120191.1"/>
    </source>
</evidence>
<proteinExistence type="predicted"/>
<organism evidence="2 3">
    <name type="scientific">Streptomyces endocoffeicus</name>
    <dbReference type="NCBI Taxonomy" id="2898945"/>
    <lineage>
        <taxon>Bacteria</taxon>
        <taxon>Bacillati</taxon>
        <taxon>Actinomycetota</taxon>
        <taxon>Actinomycetes</taxon>
        <taxon>Kitasatosporales</taxon>
        <taxon>Streptomycetaceae</taxon>
        <taxon>Streptomyces</taxon>
    </lineage>
</organism>